<sequence length="123" mass="13604">MVSQSCQHPVPNFRGAGLLSPCCGTMPPNINDNINPRCYTHRLIGLVQRRLPPTSSTSFLLPSVISRVFHFLVIVPPSSLGSKTFRSPVVTKSAGSRQKRETPVRLDGIPENFTQFTGFRHCL</sequence>
<evidence type="ECO:0000313" key="1">
    <source>
        <dbReference type="EMBL" id="EQC52975.1"/>
    </source>
</evidence>
<gene>
    <name evidence="1" type="ORF">SJAG_06620</name>
</gene>
<reference evidence="1 2" key="1">
    <citation type="journal article" date="2011" name="Science">
        <title>Comparative functional genomics of the fission yeasts.</title>
        <authorList>
            <person name="Rhind N."/>
            <person name="Chen Z."/>
            <person name="Yassour M."/>
            <person name="Thompson D.A."/>
            <person name="Haas B.J."/>
            <person name="Habib N."/>
            <person name="Wapinski I."/>
            <person name="Roy S."/>
            <person name="Lin M.F."/>
            <person name="Heiman D.I."/>
            <person name="Young S.K."/>
            <person name="Furuya K."/>
            <person name="Guo Y."/>
            <person name="Pidoux A."/>
            <person name="Chen H.M."/>
            <person name="Robbertse B."/>
            <person name="Goldberg J.M."/>
            <person name="Aoki K."/>
            <person name="Bayne E.H."/>
            <person name="Berlin A.M."/>
            <person name="Desjardins C.A."/>
            <person name="Dobbs E."/>
            <person name="Dukaj L."/>
            <person name="Fan L."/>
            <person name="FitzGerald M.G."/>
            <person name="French C."/>
            <person name="Gujja S."/>
            <person name="Hansen K."/>
            <person name="Keifenheim D."/>
            <person name="Levin J.Z."/>
            <person name="Mosher R.A."/>
            <person name="Mueller C.A."/>
            <person name="Pfiffner J."/>
            <person name="Priest M."/>
            <person name="Russ C."/>
            <person name="Smialowska A."/>
            <person name="Swoboda P."/>
            <person name="Sykes S.M."/>
            <person name="Vaughn M."/>
            <person name="Vengrova S."/>
            <person name="Yoder R."/>
            <person name="Zeng Q."/>
            <person name="Allshire R."/>
            <person name="Baulcombe D."/>
            <person name="Birren B.W."/>
            <person name="Brown W."/>
            <person name="Ekwall K."/>
            <person name="Kellis M."/>
            <person name="Leatherwood J."/>
            <person name="Levin H."/>
            <person name="Margalit H."/>
            <person name="Martienssen R."/>
            <person name="Nieduszynski C.A."/>
            <person name="Spatafora J.W."/>
            <person name="Friedman N."/>
            <person name="Dalgaard J.Z."/>
            <person name="Baumann P."/>
            <person name="Niki H."/>
            <person name="Regev A."/>
            <person name="Nusbaum C."/>
        </authorList>
    </citation>
    <scope>NUCLEOTIDE SEQUENCE [LARGE SCALE GENOMIC DNA]</scope>
    <source>
        <strain evidence="2">yFS275 / FY16936</strain>
    </source>
</reference>
<keyword evidence="2" id="KW-1185">Reference proteome</keyword>
<dbReference type="HOGENOM" id="CLU_2016533_0_0_1"/>
<dbReference type="JaponicusDB" id="SJAG_06620"/>
<evidence type="ECO:0000313" key="2">
    <source>
        <dbReference type="Proteomes" id="UP000001744"/>
    </source>
</evidence>
<accession>T0RSS1</accession>
<protein>
    <submittedName>
        <fullName evidence="1">Uncharacterized protein</fullName>
    </submittedName>
</protein>
<dbReference type="VEuPathDB" id="FungiDB:SJAG_06620"/>
<name>T0RSS1_SCHJY</name>
<dbReference type="RefSeq" id="XP_011049069.1">
    <property type="nucleotide sequence ID" value="XM_011050767.1"/>
</dbReference>
<dbReference type="GeneID" id="22831168"/>
<organism evidence="1 2">
    <name type="scientific">Schizosaccharomyces japonicus (strain yFS275 / FY16936)</name>
    <name type="common">Fission yeast</name>
    <dbReference type="NCBI Taxonomy" id="402676"/>
    <lineage>
        <taxon>Eukaryota</taxon>
        <taxon>Fungi</taxon>
        <taxon>Dikarya</taxon>
        <taxon>Ascomycota</taxon>
        <taxon>Taphrinomycotina</taxon>
        <taxon>Schizosaccharomycetes</taxon>
        <taxon>Schizosaccharomycetales</taxon>
        <taxon>Schizosaccharomycetaceae</taxon>
        <taxon>Schizosaccharomyces</taxon>
    </lineage>
</organism>
<dbReference type="AlphaFoldDB" id="T0RSS1"/>
<proteinExistence type="predicted"/>
<dbReference type="Proteomes" id="UP000001744">
    <property type="component" value="Unassembled WGS sequence"/>
</dbReference>
<dbReference type="EMBL" id="KE651168">
    <property type="protein sequence ID" value="EQC52975.1"/>
    <property type="molecule type" value="Genomic_DNA"/>
</dbReference>